<feature type="signal peptide" evidence="2">
    <location>
        <begin position="1"/>
        <end position="31"/>
    </location>
</feature>
<dbReference type="Proteomes" id="UP000649739">
    <property type="component" value="Unassembled WGS sequence"/>
</dbReference>
<keyword evidence="2" id="KW-0732">Signal</keyword>
<evidence type="ECO:0000313" key="3">
    <source>
        <dbReference type="EMBL" id="GGJ84432.1"/>
    </source>
</evidence>
<feature type="region of interest" description="Disordered" evidence="1">
    <location>
        <begin position="50"/>
        <end position="88"/>
    </location>
</feature>
<dbReference type="AlphaFoldDB" id="A0A8J3B1V4"/>
<proteinExistence type="predicted"/>
<organism evidence="3 4">
    <name type="scientific">Pilimelia anulata</name>
    <dbReference type="NCBI Taxonomy" id="53371"/>
    <lineage>
        <taxon>Bacteria</taxon>
        <taxon>Bacillati</taxon>
        <taxon>Actinomycetota</taxon>
        <taxon>Actinomycetes</taxon>
        <taxon>Micromonosporales</taxon>
        <taxon>Micromonosporaceae</taxon>
        <taxon>Pilimelia</taxon>
    </lineage>
</organism>
<gene>
    <name evidence="3" type="ORF">GCM10010123_12560</name>
</gene>
<accession>A0A8J3B1V4</accession>
<feature type="chain" id="PRO_5039533293" evidence="2">
    <location>
        <begin position="32"/>
        <end position="251"/>
    </location>
</feature>
<evidence type="ECO:0000313" key="4">
    <source>
        <dbReference type="Proteomes" id="UP000649739"/>
    </source>
</evidence>
<evidence type="ECO:0000256" key="1">
    <source>
        <dbReference type="SAM" id="MobiDB-lite"/>
    </source>
</evidence>
<dbReference type="EMBL" id="BMQB01000002">
    <property type="protein sequence ID" value="GGJ84432.1"/>
    <property type="molecule type" value="Genomic_DNA"/>
</dbReference>
<reference evidence="3" key="2">
    <citation type="submission" date="2020-09" db="EMBL/GenBank/DDBJ databases">
        <authorList>
            <person name="Sun Q."/>
            <person name="Ohkuma M."/>
        </authorList>
    </citation>
    <scope>NUCLEOTIDE SEQUENCE</scope>
    <source>
        <strain evidence="3">JCM 3090</strain>
    </source>
</reference>
<sequence>MRRSARRLAGAVALAAAMTVAVPPHVASASAAPRVTTVTDGDEPYVIIEAGDEPDSGVPADWEDPSAVGPEGEDLPDEQSPEHVAGDPDCVGQWIYNKKKKFGDRMGRVGPNFTSWFDDKGNHELIAGVSGELSIGHSIGVSGEGSVIVATLQAKLDHTIQAKIGVNASYKASVNVGAKRWGNAYWGRARFVVTGEKYQLAARTCKKINRKLLTTYVSARSKGIGWCTWSSKTSLGSRPAQCNDGRPYLKA</sequence>
<protein>
    <submittedName>
        <fullName evidence="3">Uncharacterized protein</fullName>
    </submittedName>
</protein>
<reference evidence="3" key="1">
    <citation type="journal article" date="2014" name="Int. J. Syst. Evol. Microbiol.">
        <title>Complete genome sequence of Corynebacterium casei LMG S-19264T (=DSM 44701T), isolated from a smear-ripened cheese.</title>
        <authorList>
            <consortium name="US DOE Joint Genome Institute (JGI-PGF)"/>
            <person name="Walter F."/>
            <person name="Albersmeier A."/>
            <person name="Kalinowski J."/>
            <person name="Ruckert C."/>
        </authorList>
    </citation>
    <scope>NUCLEOTIDE SEQUENCE</scope>
    <source>
        <strain evidence="3">JCM 3090</strain>
    </source>
</reference>
<keyword evidence="4" id="KW-1185">Reference proteome</keyword>
<comment type="caution">
    <text evidence="3">The sequence shown here is derived from an EMBL/GenBank/DDBJ whole genome shotgun (WGS) entry which is preliminary data.</text>
</comment>
<name>A0A8J3B1V4_9ACTN</name>
<evidence type="ECO:0000256" key="2">
    <source>
        <dbReference type="SAM" id="SignalP"/>
    </source>
</evidence>